<accession>A0A2N8L0M3</accession>
<evidence type="ECO:0000256" key="1">
    <source>
        <dbReference type="SAM" id="SignalP"/>
    </source>
</evidence>
<feature type="signal peptide" evidence="1">
    <location>
        <begin position="1"/>
        <end position="29"/>
    </location>
</feature>
<gene>
    <name evidence="2" type="ORF">C1O66_18000</name>
</gene>
<proteinExistence type="predicted"/>
<dbReference type="AlphaFoldDB" id="A0A2N8L0M3"/>
<dbReference type="InterPro" id="IPR022061">
    <property type="entry name" value="DUF3617"/>
</dbReference>
<sequence>MKTQHAPTQARPPALLLIAACLLSASAFAPTRAQAQAIKPGLWEIKMNPQLSPERQAAMAQAQQQLAQMPADQRKMMEEMMAKAGVNANLATGAVTLKVCITADQAALNELPVHSQGQGSCKHQVQRKGAQILNQFSCSDPEVSGQGTTTLTSPEAYTSTLNTVSKNKSSGKNETLVVNGSGRWLGADCGSIAPMKTPK</sequence>
<dbReference type="EMBL" id="POSP01000003">
    <property type="protein sequence ID" value="PND39232.1"/>
    <property type="molecule type" value="Genomic_DNA"/>
</dbReference>
<dbReference type="Proteomes" id="UP000235916">
    <property type="component" value="Unassembled WGS sequence"/>
</dbReference>
<dbReference type="Pfam" id="PF12276">
    <property type="entry name" value="DUF3617"/>
    <property type="match status" value="1"/>
</dbReference>
<comment type="caution">
    <text evidence="2">The sequence shown here is derived from an EMBL/GenBank/DDBJ whole genome shotgun (WGS) entry which is preliminary data.</text>
</comment>
<name>A0A2N8L0M3_9BURK</name>
<organism evidence="2 3">
    <name type="scientific">Kinneretia aquatilis</name>
    <dbReference type="NCBI Taxonomy" id="2070761"/>
    <lineage>
        <taxon>Bacteria</taxon>
        <taxon>Pseudomonadati</taxon>
        <taxon>Pseudomonadota</taxon>
        <taxon>Betaproteobacteria</taxon>
        <taxon>Burkholderiales</taxon>
        <taxon>Sphaerotilaceae</taxon>
        <taxon>Roseateles</taxon>
    </lineage>
</organism>
<keyword evidence="1" id="KW-0732">Signal</keyword>
<dbReference type="RefSeq" id="WP_102769152.1">
    <property type="nucleotide sequence ID" value="NZ_CP124551.1"/>
</dbReference>
<protein>
    <submittedName>
        <fullName evidence="2">DUF3617 domain-containing protein</fullName>
    </submittedName>
</protein>
<keyword evidence="3" id="KW-1185">Reference proteome</keyword>
<evidence type="ECO:0000313" key="2">
    <source>
        <dbReference type="EMBL" id="PND39232.1"/>
    </source>
</evidence>
<feature type="chain" id="PRO_5014912319" evidence="1">
    <location>
        <begin position="30"/>
        <end position="199"/>
    </location>
</feature>
<evidence type="ECO:0000313" key="3">
    <source>
        <dbReference type="Proteomes" id="UP000235916"/>
    </source>
</evidence>
<dbReference type="OrthoDB" id="8536404at2"/>
<reference evidence="2 3" key="1">
    <citation type="submission" date="2018-01" db="EMBL/GenBank/DDBJ databases">
        <title>Draft genome sequence of Paucibacter aquatile CR182 isolated from freshwater of the Nakdong River.</title>
        <authorList>
            <person name="Choi A."/>
            <person name="Chung E.J."/>
        </authorList>
    </citation>
    <scope>NUCLEOTIDE SEQUENCE [LARGE SCALE GENOMIC DNA]</scope>
    <source>
        <strain evidence="2 3">CR182</strain>
    </source>
</reference>